<protein>
    <submittedName>
        <fullName evidence="1">Type II toxin-antitoxin system VapC family toxin</fullName>
    </submittedName>
</protein>
<organism evidence="1 2">
    <name type="scientific">Fibrivirga algicola</name>
    <dbReference type="NCBI Taxonomy" id="2950420"/>
    <lineage>
        <taxon>Bacteria</taxon>
        <taxon>Pseudomonadati</taxon>
        <taxon>Bacteroidota</taxon>
        <taxon>Cytophagia</taxon>
        <taxon>Cytophagales</taxon>
        <taxon>Spirosomataceae</taxon>
        <taxon>Fibrivirga</taxon>
    </lineage>
</organism>
<gene>
    <name evidence="1" type="ORF">F7231_24175</name>
</gene>
<reference evidence="2" key="2">
    <citation type="submission" date="2023-07" db="EMBL/GenBank/DDBJ databases">
        <authorList>
            <person name="Jung D.-H."/>
        </authorList>
    </citation>
    <scope>NUCLEOTIDE SEQUENCE [LARGE SCALE GENOMIC DNA]</scope>
    <source>
        <strain evidence="2">JA-25</strain>
    </source>
</reference>
<dbReference type="EMBL" id="WAEL01000011">
    <property type="protein sequence ID" value="NID13290.1"/>
    <property type="molecule type" value="Genomic_DNA"/>
</dbReference>
<keyword evidence="2" id="KW-1185">Reference proteome</keyword>
<evidence type="ECO:0000313" key="2">
    <source>
        <dbReference type="Proteomes" id="UP000606008"/>
    </source>
</evidence>
<dbReference type="RefSeq" id="WP_166693862.1">
    <property type="nucleotide sequence ID" value="NZ_WAEL01000011.1"/>
</dbReference>
<name>A0ABX0QQ69_9BACT</name>
<dbReference type="Proteomes" id="UP000606008">
    <property type="component" value="Unassembled WGS sequence"/>
</dbReference>
<proteinExistence type="predicted"/>
<reference evidence="2" key="1">
    <citation type="submission" date="2019-09" db="EMBL/GenBank/DDBJ databases">
        <authorList>
            <person name="Jung D.-H."/>
        </authorList>
    </citation>
    <scope>NUCLEOTIDE SEQUENCE [LARGE SCALE GENOMIC DNA]</scope>
    <source>
        <strain evidence="2">JA-25</strain>
    </source>
</reference>
<sequence length="60" mass="7010">MILDSNIIIYSIQPAYEKLQHYLLSQVRNLHTLDITKLEVVGFPRLEAIDKAYFDDFLAL</sequence>
<accession>A0ABX0QQ69</accession>
<comment type="caution">
    <text evidence="1">The sequence shown here is derived from an EMBL/GenBank/DDBJ whole genome shotgun (WGS) entry which is preliminary data.</text>
</comment>
<evidence type="ECO:0000313" key="1">
    <source>
        <dbReference type="EMBL" id="NID13290.1"/>
    </source>
</evidence>